<reference evidence="1 2" key="1">
    <citation type="submission" date="2020-04" db="EMBL/GenBank/DDBJ databases">
        <authorList>
            <person name="De Canck E."/>
        </authorList>
    </citation>
    <scope>NUCLEOTIDE SEQUENCE [LARGE SCALE GENOMIC DNA]</scope>
    <source>
        <strain evidence="1 2">LMG 28614</strain>
    </source>
</reference>
<evidence type="ECO:0000313" key="2">
    <source>
        <dbReference type="Proteomes" id="UP000494365"/>
    </source>
</evidence>
<evidence type="ECO:0000313" key="1">
    <source>
        <dbReference type="EMBL" id="CAB3809155.1"/>
    </source>
</evidence>
<keyword evidence="2" id="KW-1185">Reference proteome</keyword>
<organism evidence="1 2">
    <name type="scientific">Paraburkholderia ultramafica</name>
    <dbReference type="NCBI Taxonomy" id="1544867"/>
    <lineage>
        <taxon>Bacteria</taxon>
        <taxon>Pseudomonadati</taxon>
        <taxon>Pseudomonadota</taxon>
        <taxon>Betaproteobacteria</taxon>
        <taxon>Burkholderiales</taxon>
        <taxon>Burkholderiaceae</taxon>
        <taxon>Paraburkholderia</taxon>
    </lineage>
</organism>
<dbReference type="Proteomes" id="UP000494365">
    <property type="component" value="Unassembled WGS sequence"/>
</dbReference>
<sequence length="183" mass="20542">MTSIRRGGRRFGNVPRAAADKLRFTVALCYRCEEIHYLSPWIHNLIAMHFNAFHGRERFSKLAAGGSSGASSQLHTPRAQDFHLLAIEVPPTVSSRTTDVKAYEGAPQPKTELAQSPLTRFNSVLHKRSPFKKKALTERQCDCMPVWVPALRARCPPIAMLLTNLPSTRIFFGHFAEGLNTDR</sequence>
<dbReference type="EMBL" id="CADIKK010000067">
    <property type="protein sequence ID" value="CAB3809155.1"/>
    <property type="molecule type" value="Genomic_DNA"/>
</dbReference>
<dbReference type="AlphaFoldDB" id="A0A6S7C3J6"/>
<gene>
    <name evidence="1" type="ORF">LMG28614_06963</name>
</gene>
<protein>
    <submittedName>
        <fullName evidence="1">Uncharacterized protein</fullName>
    </submittedName>
</protein>
<proteinExistence type="predicted"/>
<name>A0A6S7C3J6_9BURK</name>
<accession>A0A6S7C3J6</accession>